<evidence type="ECO:0000256" key="7">
    <source>
        <dbReference type="ARBA" id="ARBA00023211"/>
    </source>
</evidence>
<reference evidence="10" key="2">
    <citation type="journal article" date="2021" name="PeerJ">
        <title>Extensive microbial diversity within the chicken gut microbiome revealed by metagenomics and culture.</title>
        <authorList>
            <person name="Gilroy R."/>
            <person name="Ravi A."/>
            <person name="Getino M."/>
            <person name="Pursley I."/>
            <person name="Horton D.L."/>
            <person name="Alikhan N.F."/>
            <person name="Baker D."/>
            <person name="Gharbi K."/>
            <person name="Hall N."/>
            <person name="Watson M."/>
            <person name="Adriaenssens E.M."/>
            <person name="Foster-Nyarko E."/>
            <person name="Jarju S."/>
            <person name="Secka A."/>
            <person name="Antonio M."/>
            <person name="Oren A."/>
            <person name="Chaudhuri R.R."/>
            <person name="La Ragione R."/>
            <person name="Hildebrand F."/>
            <person name="Pallen M.J."/>
        </authorList>
    </citation>
    <scope>NUCLEOTIDE SEQUENCE</scope>
    <source>
        <strain evidence="10">3924</strain>
    </source>
</reference>
<protein>
    <recommendedName>
        <fullName evidence="1">3'-phosphate/5'-hydroxy nucleic acid ligase</fullName>
        <ecNumber evidence="1">6.5.1.8</ecNumber>
    </recommendedName>
</protein>
<dbReference type="GO" id="GO:0170057">
    <property type="term" value="F:RNA ligase (GTP) activity"/>
    <property type="evidence" value="ECO:0007669"/>
    <property type="project" value="UniProtKB-EC"/>
</dbReference>
<keyword evidence="4" id="KW-0547">Nucleotide-binding</keyword>
<dbReference type="EMBL" id="JADIMV010000071">
    <property type="protein sequence ID" value="MBO8439841.1"/>
    <property type="molecule type" value="Genomic_DNA"/>
</dbReference>
<keyword evidence="3 9" id="KW-0479">Metal-binding</keyword>
<dbReference type="SUPFAM" id="SSF103365">
    <property type="entry name" value="Hypothetical protein PH1602"/>
    <property type="match status" value="1"/>
</dbReference>
<reference evidence="10" key="1">
    <citation type="submission" date="2020-10" db="EMBL/GenBank/DDBJ databases">
        <authorList>
            <person name="Gilroy R."/>
        </authorList>
    </citation>
    <scope>NUCLEOTIDE SEQUENCE</scope>
    <source>
        <strain evidence="10">3924</strain>
    </source>
</reference>
<evidence type="ECO:0000256" key="5">
    <source>
        <dbReference type="ARBA" id="ARBA00022800"/>
    </source>
</evidence>
<dbReference type="PANTHER" id="PTHR43749">
    <property type="entry name" value="RNA-SPLICING LIGASE RTCB"/>
    <property type="match status" value="1"/>
</dbReference>
<dbReference type="Proteomes" id="UP000712007">
    <property type="component" value="Unassembled WGS sequence"/>
</dbReference>
<evidence type="ECO:0000256" key="3">
    <source>
        <dbReference type="ARBA" id="ARBA00022723"/>
    </source>
</evidence>
<feature type="binding site" evidence="9">
    <location>
        <position position="70"/>
    </location>
    <ligand>
        <name>Mn(2+)</name>
        <dbReference type="ChEBI" id="CHEBI:29035"/>
        <label>1</label>
    </ligand>
</feature>
<name>A0A940DJZ0_9BACT</name>
<keyword evidence="5" id="KW-0692">RNA repair</keyword>
<evidence type="ECO:0000313" key="10">
    <source>
        <dbReference type="EMBL" id="MBO8439841.1"/>
    </source>
</evidence>
<comment type="catalytic activity">
    <reaction evidence="8">
        <text>a 3'-end 3'-phospho-ribonucleotide-RNA + a 5'-end dephospho-ribonucleoside-RNA + GTP = a ribonucleotidyl-ribonucleotide-RNA + GMP + diphosphate</text>
        <dbReference type="Rhea" id="RHEA:68076"/>
        <dbReference type="Rhea" id="RHEA-COMP:10463"/>
        <dbReference type="Rhea" id="RHEA-COMP:13936"/>
        <dbReference type="Rhea" id="RHEA-COMP:17355"/>
        <dbReference type="ChEBI" id="CHEBI:33019"/>
        <dbReference type="ChEBI" id="CHEBI:37565"/>
        <dbReference type="ChEBI" id="CHEBI:58115"/>
        <dbReference type="ChEBI" id="CHEBI:83062"/>
        <dbReference type="ChEBI" id="CHEBI:138284"/>
        <dbReference type="ChEBI" id="CHEBI:173118"/>
        <dbReference type="EC" id="6.5.1.8"/>
    </reaction>
</comment>
<gene>
    <name evidence="10" type="ORF">IAC51_04235</name>
</gene>
<evidence type="ECO:0000256" key="1">
    <source>
        <dbReference type="ARBA" id="ARBA00012726"/>
    </source>
</evidence>
<evidence type="ECO:0000256" key="9">
    <source>
        <dbReference type="PIRSR" id="PIRSR601233-3"/>
    </source>
</evidence>
<evidence type="ECO:0000313" key="11">
    <source>
        <dbReference type="Proteomes" id="UP000712007"/>
    </source>
</evidence>
<dbReference type="AlphaFoldDB" id="A0A940DJZ0"/>
<dbReference type="InterPro" id="IPR052915">
    <property type="entry name" value="RtcB-like"/>
</dbReference>
<dbReference type="GO" id="GO:0006396">
    <property type="term" value="P:RNA processing"/>
    <property type="evidence" value="ECO:0007669"/>
    <property type="project" value="InterPro"/>
</dbReference>
<comment type="cofactor">
    <cofactor evidence="9">
        <name>Mn(2+)</name>
        <dbReference type="ChEBI" id="CHEBI:29035"/>
    </cofactor>
    <text evidence="9">Binds 2 manganese ions per subunit.</text>
</comment>
<dbReference type="GO" id="GO:0003909">
    <property type="term" value="F:DNA ligase activity"/>
    <property type="evidence" value="ECO:0007669"/>
    <property type="project" value="TreeGrafter"/>
</dbReference>
<evidence type="ECO:0000256" key="8">
    <source>
        <dbReference type="ARBA" id="ARBA00047746"/>
    </source>
</evidence>
<keyword evidence="7 9" id="KW-0464">Manganese</keyword>
<dbReference type="InterPro" id="IPR036025">
    <property type="entry name" value="RtcB-like_sf"/>
</dbReference>
<evidence type="ECO:0000256" key="2">
    <source>
        <dbReference type="ARBA" id="ARBA00022598"/>
    </source>
</evidence>
<dbReference type="GO" id="GO:0030145">
    <property type="term" value="F:manganese ion binding"/>
    <property type="evidence" value="ECO:0007669"/>
    <property type="project" value="TreeGrafter"/>
</dbReference>
<keyword evidence="6" id="KW-0342">GTP-binding</keyword>
<dbReference type="EC" id="6.5.1.8" evidence="1"/>
<dbReference type="GO" id="GO:0042245">
    <property type="term" value="P:RNA repair"/>
    <property type="evidence" value="ECO:0007669"/>
    <property type="project" value="UniProtKB-KW"/>
</dbReference>
<keyword evidence="2" id="KW-0436">Ligase</keyword>
<dbReference type="Pfam" id="PF01139">
    <property type="entry name" value="RtcB"/>
    <property type="match status" value="1"/>
</dbReference>
<dbReference type="PANTHER" id="PTHR43749:SF2">
    <property type="entry name" value="RNA-SPLICING LIGASE RTCB"/>
    <property type="match status" value="1"/>
</dbReference>
<organism evidence="10 11">
    <name type="scientific">Candidatus Aphodosoma intestinipullorum</name>
    <dbReference type="NCBI Taxonomy" id="2840674"/>
    <lineage>
        <taxon>Bacteria</taxon>
        <taxon>Pseudomonadati</taxon>
        <taxon>Bacteroidota</taxon>
        <taxon>Bacteroidia</taxon>
        <taxon>Bacteroidales</taxon>
        <taxon>Candidatus Aphodosoma</taxon>
    </lineage>
</organism>
<sequence>MKTIDGYDVKIFTDNIEDNAMEQLIRLLSIDVFSDKKIRIMPDVHAGVGCVIDFTGDLGDKVIPDIVGVDIGCGMRVLKLGNISGIDFHAFHTLSVSLPAYRPYMLLHHFTPPYSETCSSVRCTSFSGQCRDGHTGSV</sequence>
<dbReference type="GO" id="GO:0006281">
    <property type="term" value="P:DNA repair"/>
    <property type="evidence" value="ECO:0007669"/>
    <property type="project" value="TreeGrafter"/>
</dbReference>
<dbReference type="InterPro" id="IPR001233">
    <property type="entry name" value="RtcB"/>
</dbReference>
<comment type="caution">
    <text evidence="10">The sequence shown here is derived from an EMBL/GenBank/DDBJ whole genome shotgun (WGS) entry which is preliminary data.</text>
</comment>
<accession>A0A940DJZ0</accession>
<evidence type="ECO:0000256" key="4">
    <source>
        <dbReference type="ARBA" id="ARBA00022741"/>
    </source>
</evidence>
<dbReference type="GO" id="GO:0005525">
    <property type="term" value="F:GTP binding"/>
    <property type="evidence" value="ECO:0007669"/>
    <property type="project" value="UniProtKB-KW"/>
</dbReference>
<evidence type="ECO:0000256" key="6">
    <source>
        <dbReference type="ARBA" id="ARBA00023134"/>
    </source>
</evidence>
<proteinExistence type="predicted"/>
<dbReference type="Gene3D" id="3.90.1860.10">
    <property type="entry name" value="tRNA-splicing ligase RtcB"/>
    <property type="match status" value="1"/>
</dbReference>